<evidence type="ECO:0000313" key="2">
    <source>
        <dbReference type="Proteomes" id="UP000630615"/>
    </source>
</evidence>
<dbReference type="EMBL" id="BMKI01000003">
    <property type="protein sequence ID" value="GGC88326.1"/>
    <property type="molecule type" value="Genomic_DNA"/>
</dbReference>
<accession>A0ABQ1NZM5</accession>
<reference evidence="2" key="1">
    <citation type="journal article" date="2019" name="Int. J. Syst. Evol. Microbiol.">
        <title>The Global Catalogue of Microorganisms (GCM) 10K type strain sequencing project: providing services to taxonomists for standard genome sequencing and annotation.</title>
        <authorList>
            <consortium name="The Broad Institute Genomics Platform"/>
            <consortium name="The Broad Institute Genome Sequencing Center for Infectious Disease"/>
            <person name="Wu L."/>
            <person name="Ma J."/>
        </authorList>
    </citation>
    <scope>NUCLEOTIDE SEQUENCE [LARGE SCALE GENOMIC DNA]</scope>
    <source>
        <strain evidence="2">CGMCC 1.15942</strain>
    </source>
</reference>
<comment type="caution">
    <text evidence="1">The sequence shown here is derived from an EMBL/GenBank/DDBJ whole genome shotgun (WGS) entry which is preliminary data.</text>
</comment>
<organism evidence="1 2">
    <name type="scientific">Enterococcus wangshanyuanii</name>
    <dbReference type="NCBI Taxonomy" id="2005703"/>
    <lineage>
        <taxon>Bacteria</taxon>
        <taxon>Bacillati</taxon>
        <taxon>Bacillota</taxon>
        <taxon>Bacilli</taxon>
        <taxon>Lactobacillales</taxon>
        <taxon>Enterococcaceae</taxon>
        <taxon>Enterococcus</taxon>
    </lineage>
</organism>
<proteinExistence type="predicted"/>
<evidence type="ECO:0000313" key="1">
    <source>
        <dbReference type="EMBL" id="GGC88326.1"/>
    </source>
</evidence>
<dbReference type="RefSeq" id="WP_157894314.1">
    <property type="nucleotide sequence ID" value="NZ_BMKI01000003.1"/>
</dbReference>
<sequence>MGAQMSQENVQALFDTVARIMSRDSGVEIKATVRRKDEVEKNEAKREKIA</sequence>
<protein>
    <submittedName>
        <fullName evidence="1">Uncharacterized protein</fullName>
    </submittedName>
</protein>
<dbReference type="Proteomes" id="UP000630615">
    <property type="component" value="Unassembled WGS sequence"/>
</dbReference>
<keyword evidence="2" id="KW-1185">Reference proteome</keyword>
<name>A0ABQ1NZM5_9ENTE</name>
<gene>
    <name evidence="1" type="ORF">GCM10011573_17420</name>
</gene>